<proteinExistence type="predicted"/>
<accession>A0A1C3VVH8</accession>
<evidence type="ECO:0000313" key="1">
    <source>
        <dbReference type="EMBL" id="SCB31729.1"/>
    </source>
</evidence>
<dbReference type="AlphaFoldDB" id="A0A1C3VVH8"/>
<keyword evidence="2" id="KW-1185">Reference proteome</keyword>
<reference evidence="2" key="1">
    <citation type="submission" date="2016-08" db="EMBL/GenBank/DDBJ databases">
        <authorList>
            <person name="Varghese N."/>
            <person name="Submissions Spin"/>
        </authorList>
    </citation>
    <scope>NUCLEOTIDE SEQUENCE [LARGE SCALE GENOMIC DNA]</scope>
    <source>
        <strain evidence="2">ERR11</strain>
    </source>
</reference>
<gene>
    <name evidence="1" type="ORF">GA0061098_1005319</name>
</gene>
<protein>
    <submittedName>
        <fullName evidence="1">Uncharacterized protein</fullName>
    </submittedName>
</protein>
<dbReference type="Proteomes" id="UP000199184">
    <property type="component" value="Unassembled WGS sequence"/>
</dbReference>
<sequence>MMCSLGRTPTRETERLFLGGNLESYRTASEANPYKRESNE</sequence>
<organism evidence="1 2">
    <name type="scientific">Bradyrhizobium shewense</name>
    <dbReference type="NCBI Taxonomy" id="1761772"/>
    <lineage>
        <taxon>Bacteria</taxon>
        <taxon>Pseudomonadati</taxon>
        <taxon>Pseudomonadota</taxon>
        <taxon>Alphaproteobacteria</taxon>
        <taxon>Hyphomicrobiales</taxon>
        <taxon>Nitrobacteraceae</taxon>
        <taxon>Bradyrhizobium</taxon>
    </lineage>
</organism>
<dbReference type="EMBL" id="FMAI01000005">
    <property type="protein sequence ID" value="SCB31729.1"/>
    <property type="molecule type" value="Genomic_DNA"/>
</dbReference>
<name>A0A1C3VVH8_9BRAD</name>
<evidence type="ECO:0000313" key="2">
    <source>
        <dbReference type="Proteomes" id="UP000199184"/>
    </source>
</evidence>